<proteinExistence type="inferred from homology"/>
<dbReference type="GO" id="GO:0009279">
    <property type="term" value="C:cell outer membrane"/>
    <property type="evidence" value="ECO:0007669"/>
    <property type="project" value="UniProtKB-SubCell"/>
</dbReference>
<evidence type="ECO:0000259" key="13">
    <source>
        <dbReference type="Pfam" id="PF07244"/>
    </source>
</evidence>
<reference evidence="16" key="1">
    <citation type="submission" date="2017-01" db="EMBL/GenBank/DDBJ databases">
        <authorList>
            <person name="Varghese N."/>
            <person name="Submissions S."/>
        </authorList>
    </citation>
    <scope>NUCLEOTIDE SEQUENCE [LARGE SCALE GENOMIC DNA]</scope>
    <source>
        <strain evidence="16">UM1</strain>
    </source>
</reference>
<dbReference type="Gene3D" id="3.10.20.310">
    <property type="entry name" value="membrane protein fhac"/>
    <property type="match status" value="3"/>
</dbReference>
<evidence type="ECO:0000256" key="5">
    <source>
        <dbReference type="ARBA" id="ARBA00022692"/>
    </source>
</evidence>
<dbReference type="Pfam" id="PF07244">
    <property type="entry name" value="POTRA"/>
    <property type="match status" value="2"/>
</dbReference>
<evidence type="ECO:0000256" key="8">
    <source>
        <dbReference type="ARBA" id="ARBA00023237"/>
    </source>
</evidence>
<evidence type="ECO:0000256" key="1">
    <source>
        <dbReference type="ARBA" id="ARBA00004442"/>
    </source>
</evidence>
<dbReference type="Pfam" id="PF01103">
    <property type="entry name" value="Omp85"/>
    <property type="match status" value="1"/>
</dbReference>
<dbReference type="Proteomes" id="UP000241788">
    <property type="component" value="Unassembled WGS sequence"/>
</dbReference>
<dbReference type="InterPro" id="IPR035243">
    <property type="entry name" value="TamA_POTRA_Dom_1"/>
</dbReference>
<keyword evidence="4" id="KW-1134">Transmembrane beta strand</keyword>
<dbReference type="OrthoDB" id="9769707at2"/>
<dbReference type="STRING" id="1604334.SAMN05421546_1124"/>
<evidence type="ECO:0000256" key="11">
    <source>
        <dbReference type="SAM" id="SignalP"/>
    </source>
</evidence>
<dbReference type="GO" id="GO:0009306">
    <property type="term" value="P:protein secretion"/>
    <property type="evidence" value="ECO:0007669"/>
    <property type="project" value="TreeGrafter"/>
</dbReference>
<dbReference type="PANTHER" id="PTHR12815:SF47">
    <property type="entry name" value="TRANSLOCATION AND ASSEMBLY MODULE SUBUNIT TAMA"/>
    <property type="match status" value="1"/>
</dbReference>
<evidence type="ECO:0000256" key="10">
    <source>
        <dbReference type="ARBA" id="ARBA00093548"/>
    </source>
</evidence>
<dbReference type="Pfam" id="PF17243">
    <property type="entry name" value="POTRA_TamA_1"/>
    <property type="match status" value="1"/>
</dbReference>
<comment type="similarity">
    <text evidence="2">Belongs to the TamA family.</text>
</comment>
<feature type="signal peptide" evidence="11">
    <location>
        <begin position="1"/>
        <end position="21"/>
    </location>
</feature>
<evidence type="ECO:0000256" key="7">
    <source>
        <dbReference type="ARBA" id="ARBA00023136"/>
    </source>
</evidence>
<sequence>MTLPRLSLVLACLLTPAIARAEKISRVEIRGLDEAMTENVRVNLSLEDSLDKTITQRRLDYLLEVAEDEAREALEPFGYYSPTIKLTPSGNPDALVIALDITPGEPVRVRNEDVRITNEGGEDRYLREELEAFAPKPGAVFTHPEYEASKAQITRRLAERGYFDADFIARRVEVTRAENAADIDLGWDSGLRYDMGKVTFVQDPNEIIHPELLQKLIYWNEGEYYHQGRLDRLRKSLVSLDYFSRIDIDPKPEEAVDYLVPVTVTLAPAKRTVYNLGLSFGTDSGAGFIAGAERRYLNKRGHKALAQLDYAQKRKTLTLQYRVPAFKWLDGWYTGSLQAADEQNDYIDTRRLEFVASRSGEINRYLTAIASVHALRERWAYAIDQNGNEPLYNYATYTYPSLRAEYIDADDRLYPRNALGGTLMVRGGVEGVGSDASFGQIHLGARWFKGLGEQNRLLVRGELGHTWTDALVQIPPSLRFYAGGDRSIRGYGWREVGPRVDGTTRGRRYAIGAKNVATASVEFERYFTPTLGAAVFVDTGSAFDDTPDWRTGVGIGARWKSPVGPVRIDIARGLNQPDSSFQLYIGLGADL</sequence>
<feature type="domain" description="TamA POTRA" evidence="14">
    <location>
        <begin position="27"/>
        <end position="103"/>
    </location>
</feature>
<keyword evidence="7" id="KW-0472">Membrane</keyword>
<dbReference type="InterPro" id="IPR000184">
    <property type="entry name" value="Bac_surfAg_D15"/>
</dbReference>
<dbReference type="GO" id="GO:0097347">
    <property type="term" value="C:TAM protein secretion complex"/>
    <property type="evidence" value="ECO:0007669"/>
    <property type="project" value="TreeGrafter"/>
</dbReference>
<evidence type="ECO:0000259" key="14">
    <source>
        <dbReference type="Pfam" id="PF17243"/>
    </source>
</evidence>
<feature type="domain" description="POTRA" evidence="13">
    <location>
        <begin position="113"/>
        <end position="183"/>
    </location>
</feature>
<keyword evidence="16" id="KW-1185">Reference proteome</keyword>
<organism evidence="15 16">
    <name type="scientific">Solilutibacter tolerans</name>
    <dbReference type="NCBI Taxonomy" id="1604334"/>
    <lineage>
        <taxon>Bacteria</taxon>
        <taxon>Pseudomonadati</taxon>
        <taxon>Pseudomonadota</taxon>
        <taxon>Gammaproteobacteria</taxon>
        <taxon>Lysobacterales</taxon>
        <taxon>Lysobacteraceae</taxon>
        <taxon>Solilutibacter</taxon>
    </lineage>
</organism>
<evidence type="ECO:0000259" key="12">
    <source>
        <dbReference type="Pfam" id="PF01103"/>
    </source>
</evidence>
<keyword evidence="6 11" id="KW-0732">Signal</keyword>
<evidence type="ECO:0000256" key="9">
    <source>
        <dbReference type="ARBA" id="ARBA00033063"/>
    </source>
</evidence>
<dbReference type="AlphaFoldDB" id="A0A1N6RY71"/>
<keyword evidence="5" id="KW-0812">Transmembrane</keyword>
<keyword evidence="8" id="KW-0998">Cell outer membrane</keyword>
<evidence type="ECO:0000256" key="4">
    <source>
        <dbReference type="ARBA" id="ARBA00022452"/>
    </source>
</evidence>
<dbReference type="Gene3D" id="2.40.160.50">
    <property type="entry name" value="membrane protein fhac: a member of the omp85/tpsb transporter family"/>
    <property type="match status" value="1"/>
</dbReference>
<protein>
    <recommendedName>
        <fullName evidence="3">Translocation and assembly module subunit TamA</fullName>
    </recommendedName>
    <alternativeName>
        <fullName evidence="9">Autotransporter assembly factor TamA</fullName>
    </alternativeName>
</protein>
<evidence type="ECO:0000313" key="15">
    <source>
        <dbReference type="EMBL" id="SIQ33626.1"/>
    </source>
</evidence>
<accession>A0A1N6RY71</accession>
<comment type="subcellular location">
    <subcellularLocation>
        <location evidence="1">Cell outer membrane</location>
    </subcellularLocation>
</comment>
<dbReference type="PANTHER" id="PTHR12815">
    <property type="entry name" value="SORTING AND ASSEMBLY MACHINERY SAMM50 PROTEIN FAMILY MEMBER"/>
    <property type="match status" value="1"/>
</dbReference>
<evidence type="ECO:0000313" key="16">
    <source>
        <dbReference type="Proteomes" id="UP000241788"/>
    </source>
</evidence>
<comment type="subunit">
    <text evidence="10">Interacts with TamB to form the translocation and assembly module (TAM).</text>
</comment>
<feature type="domain" description="Bacterial surface antigen (D15)" evidence="12">
    <location>
        <begin position="298"/>
        <end position="588"/>
    </location>
</feature>
<name>A0A1N6RY71_9GAMM</name>
<feature type="domain" description="POTRA" evidence="13">
    <location>
        <begin position="195"/>
        <end position="258"/>
    </location>
</feature>
<dbReference type="EMBL" id="FTLW01000002">
    <property type="protein sequence ID" value="SIQ33626.1"/>
    <property type="molecule type" value="Genomic_DNA"/>
</dbReference>
<gene>
    <name evidence="15" type="ORF">SAMN05421546_1124</name>
</gene>
<dbReference type="RefSeq" id="WP_076586087.1">
    <property type="nucleotide sequence ID" value="NZ_FTLW01000002.1"/>
</dbReference>
<evidence type="ECO:0000256" key="3">
    <source>
        <dbReference type="ARBA" id="ARBA00015419"/>
    </source>
</evidence>
<evidence type="ECO:0000256" key="2">
    <source>
        <dbReference type="ARBA" id="ARBA00010248"/>
    </source>
</evidence>
<dbReference type="InterPro" id="IPR039910">
    <property type="entry name" value="D15-like"/>
</dbReference>
<evidence type="ECO:0000256" key="6">
    <source>
        <dbReference type="ARBA" id="ARBA00022729"/>
    </source>
</evidence>
<feature type="chain" id="PRO_5012297564" description="Translocation and assembly module subunit TamA" evidence="11">
    <location>
        <begin position="22"/>
        <end position="591"/>
    </location>
</feature>
<dbReference type="InterPro" id="IPR010827">
    <property type="entry name" value="BamA/TamA_POTRA"/>
</dbReference>